<sequence length="993" mass="113108">MNESVRERKLLDDLANGKNVAINGKNHRIEDEFSRKLLQHIRTLSEKIIEPPIGQDKALELINFSQKIIESQEVLDLPEHSGEAIDSPHRTLRLKKLSAYNFRGLQNYNSIIFTYDFKSQPYLLTGVNGAGKTSVLNAIVWCLTGHLLWDRTMPSVPQRVDIKITDDSNTAKTVKNNWPIQVSIPALESIGTAKPYCWVELELTDGEEDLPVVVRREYSTNKESVTGMDSLDYLSIELALLMPGRVNHIQLNNDTQIGNLFFQISGLNALNKYGVFTSNNGMGRSLTTQINRLQQESQNLKQQLTDETRIFNENLPLDMKEAYEQVAVTEDNPINRAVSRIDWLKDNEVLRLNQLSDLFNISEELPDQQLINLGKEILVAHENLKTTVPSKWGEVQSLFRAIEDWGEEAESAWSNTQDIVKQNLQLSIDWYLKLKQTENLRLKIVAAQLIKEDDFNLCPLCEQKLDHNHSLRTELAELKQTDGLALKSVGEILNSLNIQLDRSFPDSFKRIKASTIKEVITNSYESNIGRFLKGKLESVRDIGYKSVNDLLVFEEPLLDSQTGFSSLKFALIDDPAVIEQFEAFEKKFDEYNKKILLISWASQHLKQLTDDMEFALGYKSMVKTSMLGKLTMANNIAISAKPVQTCVDQLQKVLDLFQQKKEVDTKLNVATRTKTACVDLARLTTISNELLLEDLKRVETELYETYKKLYGGEDLILKKIIPTSSGRNFSLSFWVGFKDMLVEAGGILNASRIRALLWSYVFSLAKVGTTNSSGDWLDFMVIDEPLTSLDQEHQRNFAQLIFNADDQKQVIVASHDLRWPRELQNISQSHSIAANFINCYGISSQRESVRLSDWTGQLEVKWNRWMDDSTDIELGRDYVAAAREWCEDELKDILIWASSPSLARDTLGPLIKKLEKAYSDDQHYGIIQVVQLTEALKLIEADLQNSHHGCSERKNIFKNQIQQVNKIMSGKVIDNMAIIRSTLQHRLSIISIT</sequence>
<evidence type="ECO:0000256" key="3">
    <source>
        <dbReference type="ARBA" id="ARBA00013368"/>
    </source>
</evidence>
<dbReference type="PANTHER" id="PTHR32114:SF2">
    <property type="entry name" value="ABC TRANSPORTER ABCH.3"/>
    <property type="match status" value="1"/>
</dbReference>
<organism evidence="6 7">
    <name type="scientific">Paenibacillus tianjinensis</name>
    <dbReference type="NCBI Taxonomy" id="2810347"/>
    <lineage>
        <taxon>Bacteria</taxon>
        <taxon>Bacillati</taxon>
        <taxon>Bacillota</taxon>
        <taxon>Bacilli</taxon>
        <taxon>Bacillales</taxon>
        <taxon>Paenibacillaceae</taxon>
        <taxon>Paenibacillus</taxon>
    </lineage>
</organism>
<reference evidence="6 7" key="1">
    <citation type="submission" date="2021-02" db="EMBL/GenBank/DDBJ databases">
        <title>Paenibacillus tianjinensis sp. nov.</title>
        <authorList>
            <person name="Liu H."/>
        </authorList>
    </citation>
    <scope>NUCLEOTIDE SEQUENCE [LARGE SCALE GENOMIC DNA]</scope>
    <source>
        <strain evidence="6 7">TB2019</strain>
    </source>
</reference>
<accession>A0ABX7LBJ4</accession>
<feature type="coiled-coil region" evidence="4">
    <location>
        <begin position="283"/>
        <end position="310"/>
    </location>
</feature>
<evidence type="ECO:0000313" key="6">
    <source>
        <dbReference type="EMBL" id="QSF45291.1"/>
    </source>
</evidence>
<evidence type="ECO:0000256" key="2">
    <source>
        <dbReference type="ARBA" id="ARBA00011322"/>
    </source>
</evidence>
<evidence type="ECO:0000256" key="4">
    <source>
        <dbReference type="SAM" id="Coils"/>
    </source>
</evidence>
<proteinExistence type="inferred from homology"/>
<comment type="similarity">
    <text evidence="1">Belongs to the SMC family. SbcC subfamily.</text>
</comment>
<protein>
    <recommendedName>
        <fullName evidence="3">Nuclease SbcCD subunit C</fullName>
    </recommendedName>
</protein>
<dbReference type="RefSeq" id="WP_206102755.1">
    <property type="nucleotide sequence ID" value="NZ_CP070969.1"/>
</dbReference>
<dbReference type="SUPFAM" id="SSF52540">
    <property type="entry name" value="P-loop containing nucleoside triphosphate hydrolases"/>
    <property type="match status" value="1"/>
</dbReference>
<dbReference type="Pfam" id="PF13476">
    <property type="entry name" value="AAA_23"/>
    <property type="match status" value="1"/>
</dbReference>
<dbReference type="Gene3D" id="3.40.50.300">
    <property type="entry name" value="P-loop containing nucleotide triphosphate hydrolases"/>
    <property type="match status" value="2"/>
</dbReference>
<evidence type="ECO:0000313" key="7">
    <source>
        <dbReference type="Proteomes" id="UP000663452"/>
    </source>
</evidence>
<name>A0ABX7LBJ4_9BACL</name>
<dbReference type="InterPro" id="IPR027417">
    <property type="entry name" value="P-loop_NTPase"/>
</dbReference>
<feature type="domain" description="Rad50/SbcC-type AAA" evidence="5">
    <location>
        <begin position="98"/>
        <end position="324"/>
    </location>
</feature>
<dbReference type="PANTHER" id="PTHR32114">
    <property type="entry name" value="ABC TRANSPORTER ABCH.3"/>
    <property type="match status" value="1"/>
</dbReference>
<dbReference type="EMBL" id="CP070969">
    <property type="protein sequence ID" value="QSF45291.1"/>
    <property type="molecule type" value="Genomic_DNA"/>
</dbReference>
<keyword evidence="7" id="KW-1185">Reference proteome</keyword>
<comment type="subunit">
    <text evidence="2">Heterodimer of SbcC and SbcD.</text>
</comment>
<gene>
    <name evidence="6" type="ORF">JRJ22_01010</name>
</gene>
<dbReference type="InterPro" id="IPR038729">
    <property type="entry name" value="Rad50/SbcC_AAA"/>
</dbReference>
<dbReference type="Proteomes" id="UP000663452">
    <property type="component" value="Chromosome"/>
</dbReference>
<keyword evidence="4" id="KW-0175">Coiled coil</keyword>
<evidence type="ECO:0000259" key="5">
    <source>
        <dbReference type="Pfam" id="PF13476"/>
    </source>
</evidence>
<evidence type="ECO:0000256" key="1">
    <source>
        <dbReference type="ARBA" id="ARBA00006930"/>
    </source>
</evidence>
<dbReference type="CDD" id="cd00267">
    <property type="entry name" value="ABC_ATPase"/>
    <property type="match status" value="1"/>
</dbReference>